<evidence type="ECO:0000313" key="3">
    <source>
        <dbReference type="EMBL" id="MBL7626295.1"/>
    </source>
</evidence>
<feature type="compositionally biased region" description="Basic and acidic residues" evidence="1">
    <location>
        <begin position="230"/>
        <end position="239"/>
    </location>
</feature>
<keyword evidence="4" id="KW-1185">Reference proteome</keyword>
<dbReference type="Proteomes" id="UP000604475">
    <property type="component" value="Unassembled WGS sequence"/>
</dbReference>
<keyword evidence="2" id="KW-1133">Transmembrane helix</keyword>
<keyword evidence="2" id="KW-0812">Transmembrane</keyword>
<comment type="caution">
    <text evidence="3">The sequence shown here is derived from an EMBL/GenBank/DDBJ whole genome shotgun (WGS) entry which is preliminary data.</text>
</comment>
<dbReference type="RefSeq" id="WP_203031666.1">
    <property type="nucleotide sequence ID" value="NZ_JAEACQ010000126.1"/>
</dbReference>
<dbReference type="AlphaFoldDB" id="A0A937UNI7"/>
<name>A0A937UNI7_9ACTN</name>
<organism evidence="3 4">
    <name type="scientific">Frankia nepalensis</name>
    <dbReference type="NCBI Taxonomy" id="1836974"/>
    <lineage>
        <taxon>Bacteria</taxon>
        <taxon>Bacillati</taxon>
        <taxon>Actinomycetota</taxon>
        <taxon>Actinomycetes</taxon>
        <taxon>Frankiales</taxon>
        <taxon>Frankiaceae</taxon>
        <taxon>Frankia</taxon>
    </lineage>
</organism>
<feature type="region of interest" description="Disordered" evidence="1">
    <location>
        <begin position="134"/>
        <end position="358"/>
    </location>
</feature>
<evidence type="ECO:0000313" key="4">
    <source>
        <dbReference type="Proteomes" id="UP000604475"/>
    </source>
</evidence>
<feature type="compositionally biased region" description="Basic residues" evidence="1">
    <location>
        <begin position="202"/>
        <end position="220"/>
    </location>
</feature>
<feature type="compositionally biased region" description="Basic and acidic residues" evidence="1">
    <location>
        <begin position="298"/>
        <end position="320"/>
    </location>
</feature>
<accession>A0A937UNI7</accession>
<protein>
    <submittedName>
        <fullName evidence="3">Uncharacterized protein</fullName>
    </submittedName>
</protein>
<gene>
    <name evidence="3" type="ORF">I7412_03715</name>
</gene>
<keyword evidence="2" id="KW-0472">Membrane</keyword>
<sequence>MTRSVLGIALAGGVAAVLIVAGPGLADLPAGVSDVPDWFSAAPEQALVTAVAAAAWACLLWLCLGVVVGSFAALPGAAGRGAGRLARWMLPRALHRALEVGLGLTIVASSASGLLATSASASVLPRAPAAAMPDLGLPSTTGGAMPDLSLPSTTRTPAPPAPSSAGMPDLSPPAAPGPAAPPPAPTPGAAVGEFRRREPAHGQRRRLRHQGRVGRGRRAVPRVQPVEKPAVLKEVERVQRGKSAARPLATHDRGTRPEDGQPTGQSAGTPDSGRQIVDRLTVGVRQRIPDDEDEVDVADERRETSVRETANRIGAEEPRPEPFPAGVDSPAEHHLTFAGNDAHPSGEDALDPGPTGPR</sequence>
<feature type="transmembrane region" description="Helical" evidence="2">
    <location>
        <begin position="97"/>
        <end position="116"/>
    </location>
</feature>
<evidence type="ECO:0000256" key="1">
    <source>
        <dbReference type="SAM" id="MobiDB-lite"/>
    </source>
</evidence>
<feature type="transmembrane region" description="Helical" evidence="2">
    <location>
        <begin position="50"/>
        <end position="76"/>
    </location>
</feature>
<reference evidence="3" key="1">
    <citation type="submission" date="2020-12" db="EMBL/GenBank/DDBJ databases">
        <title>Genomic characterization of non-nitrogen-fixing Frankia strains.</title>
        <authorList>
            <person name="Carlos-Shanley C."/>
            <person name="Guerra T."/>
            <person name="Hahn D."/>
        </authorList>
    </citation>
    <scope>NUCLEOTIDE SEQUENCE</scope>
    <source>
        <strain evidence="3">CN6</strain>
    </source>
</reference>
<feature type="compositionally biased region" description="Basic and acidic residues" evidence="1">
    <location>
        <begin position="249"/>
        <end position="259"/>
    </location>
</feature>
<dbReference type="EMBL" id="JAEACQ010000126">
    <property type="protein sequence ID" value="MBL7626295.1"/>
    <property type="molecule type" value="Genomic_DNA"/>
</dbReference>
<evidence type="ECO:0000256" key="2">
    <source>
        <dbReference type="SAM" id="Phobius"/>
    </source>
</evidence>
<proteinExistence type="predicted"/>
<feature type="compositionally biased region" description="Pro residues" evidence="1">
    <location>
        <begin position="170"/>
        <end position="186"/>
    </location>
</feature>